<evidence type="ECO:0000256" key="4">
    <source>
        <dbReference type="ARBA" id="ARBA00022989"/>
    </source>
</evidence>
<dbReference type="SUPFAM" id="SSF52540">
    <property type="entry name" value="P-loop containing nucleoside triphosphate hydrolases"/>
    <property type="match status" value="1"/>
</dbReference>
<dbReference type="PANTHER" id="PTHR12137:SF54">
    <property type="entry name" value="CARBOHYDRATE SULFOTRANSFERASE"/>
    <property type="match status" value="1"/>
</dbReference>
<name>A0A2T0MCN6_9FLAO</name>
<gene>
    <name evidence="8" type="ORF">CLV81_3660</name>
</gene>
<dbReference type="Gene3D" id="3.40.50.300">
    <property type="entry name" value="P-loop containing nucleotide triphosphate hydrolases"/>
    <property type="match status" value="1"/>
</dbReference>
<accession>A0A2T0MCN6</accession>
<keyword evidence="3" id="KW-0812">Transmembrane</keyword>
<evidence type="ECO:0000256" key="5">
    <source>
        <dbReference type="ARBA" id="ARBA00023034"/>
    </source>
</evidence>
<keyword evidence="5" id="KW-0333">Golgi apparatus</keyword>
<proteinExistence type="predicted"/>
<sequence length="200" mass="23320">MNKVLVYVHIPKTAGTSIATVAHRLDILVKGHDIRNSEFVSLENLVKDIGNNYSFFTIVRNPWDRTLSSFLYLNKGGRNDADNRDGKKFVQRFDGNFNAFVKEAFQTDAILKQLHFMPQYKWICDKGDNLLVDEVLKFENLQAGLDSFFKRNGKNSLELPHVNKTIHEHYTKYYDETSIKIIEKIYEKDIAMFNYEFPTP</sequence>
<protein>
    <submittedName>
        <fullName evidence="8">Sulfotransferase family protein</fullName>
    </submittedName>
</protein>
<comment type="subcellular location">
    <subcellularLocation>
        <location evidence="1">Golgi apparatus membrane</location>
        <topology evidence="1">Single-pass type II membrane protein</topology>
    </subcellularLocation>
</comment>
<dbReference type="GO" id="GO:0016051">
    <property type="term" value="P:carbohydrate biosynthetic process"/>
    <property type="evidence" value="ECO:0007669"/>
    <property type="project" value="InterPro"/>
</dbReference>
<dbReference type="GO" id="GO:0008146">
    <property type="term" value="F:sulfotransferase activity"/>
    <property type="evidence" value="ECO:0007669"/>
    <property type="project" value="InterPro"/>
</dbReference>
<dbReference type="OrthoDB" id="288532at2"/>
<dbReference type="EMBL" id="PVYX01000002">
    <property type="protein sequence ID" value="PRX55251.1"/>
    <property type="molecule type" value="Genomic_DNA"/>
</dbReference>
<keyword evidence="9" id="KW-1185">Reference proteome</keyword>
<dbReference type="InterPro" id="IPR005331">
    <property type="entry name" value="Sulfotransferase"/>
</dbReference>
<keyword evidence="2 8" id="KW-0808">Transferase</keyword>
<evidence type="ECO:0000256" key="2">
    <source>
        <dbReference type="ARBA" id="ARBA00022679"/>
    </source>
</evidence>
<keyword evidence="6" id="KW-0472">Membrane</keyword>
<evidence type="ECO:0000313" key="9">
    <source>
        <dbReference type="Proteomes" id="UP000237640"/>
    </source>
</evidence>
<dbReference type="Pfam" id="PF03567">
    <property type="entry name" value="Sulfotransfer_2"/>
    <property type="match status" value="1"/>
</dbReference>
<reference evidence="8 9" key="1">
    <citation type="submission" date="2018-03" db="EMBL/GenBank/DDBJ databases">
        <title>Genomic Encyclopedia of Archaeal and Bacterial Type Strains, Phase II (KMG-II): from individual species to whole genera.</title>
        <authorList>
            <person name="Goeker M."/>
        </authorList>
    </citation>
    <scope>NUCLEOTIDE SEQUENCE [LARGE SCALE GENOMIC DNA]</scope>
    <source>
        <strain evidence="8 9">DSM 25027</strain>
    </source>
</reference>
<evidence type="ECO:0000256" key="7">
    <source>
        <dbReference type="ARBA" id="ARBA00023180"/>
    </source>
</evidence>
<comment type="caution">
    <text evidence="8">The sequence shown here is derived from an EMBL/GenBank/DDBJ whole genome shotgun (WGS) entry which is preliminary data.</text>
</comment>
<evidence type="ECO:0000256" key="1">
    <source>
        <dbReference type="ARBA" id="ARBA00004323"/>
    </source>
</evidence>
<dbReference type="AlphaFoldDB" id="A0A2T0MCN6"/>
<keyword evidence="7" id="KW-0325">Glycoprotein</keyword>
<dbReference type="Proteomes" id="UP000237640">
    <property type="component" value="Unassembled WGS sequence"/>
</dbReference>
<dbReference type="InterPro" id="IPR027417">
    <property type="entry name" value="P-loop_NTPase"/>
</dbReference>
<evidence type="ECO:0000256" key="6">
    <source>
        <dbReference type="ARBA" id="ARBA00023136"/>
    </source>
</evidence>
<dbReference type="PANTHER" id="PTHR12137">
    <property type="entry name" value="CARBOHYDRATE SULFOTRANSFERASE"/>
    <property type="match status" value="1"/>
</dbReference>
<evidence type="ECO:0000313" key="8">
    <source>
        <dbReference type="EMBL" id="PRX55251.1"/>
    </source>
</evidence>
<keyword evidence="4" id="KW-1133">Transmembrane helix</keyword>
<evidence type="ECO:0000256" key="3">
    <source>
        <dbReference type="ARBA" id="ARBA00022692"/>
    </source>
</evidence>
<organism evidence="8 9">
    <name type="scientific">Flagellimonas meridianipacifica</name>
    <dbReference type="NCBI Taxonomy" id="1080225"/>
    <lineage>
        <taxon>Bacteria</taxon>
        <taxon>Pseudomonadati</taxon>
        <taxon>Bacteroidota</taxon>
        <taxon>Flavobacteriia</taxon>
        <taxon>Flavobacteriales</taxon>
        <taxon>Flavobacteriaceae</taxon>
        <taxon>Flagellimonas</taxon>
    </lineage>
</organism>
<dbReference type="GO" id="GO:0016020">
    <property type="term" value="C:membrane"/>
    <property type="evidence" value="ECO:0007669"/>
    <property type="project" value="InterPro"/>
</dbReference>
<dbReference type="InterPro" id="IPR018011">
    <property type="entry name" value="Carb_sulfotrans_8-10"/>
</dbReference>
<dbReference type="RefSeq" id="WP_106146968.1">
    <property type="nucleotide sequence ID" value="NZ_PVYX01000002.1"/>
</dbReference>